<dbReference type="InterPro" id="IPR036875">
    <property type="entry name" value="Znf_CCHC_sf"/>
</dbReference>
<comment type="caution">
    <text evidence="6">The sequence shown here is derived from an EMBL/GenBank/DDBJ whole genome shotgun (WGS) entry which is preliminary data.</text>
</comment>
<feature type="domain" description="Integrase catalytic" evidence="5">
    <location>
        <begin position="1214"/>
        <end position="1346"/>
    </location>
</feature>
<evidence type="ECO:0000313" key="6">
    <source>
        <dbReference type="EMBL" id="CAE7471677.1"/>
    </source>
</evidence>
<dbReference type="OrthoDB" id="433792at2759"/>
<dbReference type="InterPro" id="IPR001878">
    <property type="entry name" value="Znf_CCHC"/>
</dbReference>
<dbReference type="InterPro" id="IPR001584">
    <property type="entry name" value="Integrase_cat-core"/>
</dbReference>
<evidence type="ECO:0000259" key="5">
    <source>
        <dbReference type="PROSITE" id="PS50994"/>
    </source>
</evidence>
<name>A0A812SDD1_9DINO</name>
<dbReference type="GO" id="GO:0015074">
    <property type="term" value="P:DNA integration"/>
    <property type="evidence" value="ECO:0007669"/>
    <property type="project" value="InterPro"/>
</dbReference>
<feature type="region of interest" description="Disordered" evidence="2">
    <location>
        <begin position="163"/>
        <end position="251"/>
    </location>
</feature>
<keyword evidence="7" id="KW-1185">Reference proteome</keyword>
<feature type="compositionally biased region" description="Polar residues" evidence="2">
    <location>
        <begin position="204"/>
        <end position="217"/>
    </location>
</feature>
<feature type="compositionally biased region" description="Basic and acidic residues" evidence="2">
    <location>
        <begin position="169"/>
        <end position="199"/>
    </location>
</feature>
<dbReference type="PANTHER" id="PTHR37984:SF5">
    <property type="entry name" value="PROTEIN NYNRIN-LIKE"/>
    <property type="match status" value="1"/>
</dbReference>
<proteinExistence type="predicted"/>
<dbReference type="EMBL" id="CAJNJA010021215">
    <property type="protein sequence ID" value="CAE7471677.1"/>
    <property type="molecule type" value="Genomic_DNA"/>
</dbReference>
<keyword evidence="3" id="KW-0812">Transmembrane</keyword>
<keyword evidence="1" id="KW-0863">Zinc-finger</keyword>
<evidence type="ECO:0000259" key="4">
    <source>
        <dbReference type="PROSITE" id="PS50158"/>
    </source>
</evidence>
<dbReference type="SUPFAM" id="SSF53098">
    <property type="entry name" value="Ribonuclease H-like"/>
    <property type="match status" value="1"/>
</dbReference>
<feature type="region of interest" description="Disordered" evidence="2">
    <location>
        <begin position="480"/>
        <end position="525"/>
    </location>
</feature>
<evidence type="ECO:0000256" key="1">
    <source>
        <dbReference type="PROSITE-ProRule" id="PRU00047"/>
    </source>
</evidence>
<feature type="region of interest" description="Disordered" evidence="2">
    <location>
        <begin position="847"/>
        <end position="873"/>
    </location>
</feature>
<protein>
    <submittedName>
        <fullName evidence="6">TY1B-A protein</fullName>
    </submittedName>
</protein>
<dbReference type="GO" id="GO:0003676">
    <property type="term" value="F:nucleic acid binding"/>
    <property type="evidence" value="ECO:0007669"/>
    <property type="project" value="InterPro"/>
</dbReference>
<feature type="compositionally biased region" description="Polar residues" evidence="2">
    <location>
        <begin position="983"/>
        <end position="997"/>
    </location>
</feature>
<evidence type="ECO:0000256" key="2">
    <source>
        <dbReference type="SAM" id="MobiDB-lite"/>
    </source>
</evidence>
<dbReference type="SUPFAM" id="SSF57756">
    <property type="entry name" value="Retrovirus zinc finger-like domains"/>
    <property type="match status" value="1"/>
</dbReference>
<gene>
    <name evidence="6" type="primary">TY1B-A</name>
    <name evidence="6" type="ORF">SNEC2469_LOCUS13293</name>
</gene>
<feature type="domain" description="CCHC-type" evidence="4">
    <location>
        <begin position="532"/>
        <end position="547"/>
    </location>
</feature>
<dbReference type="InterPro" id="IPR012337">
    <property type="entry name" value="RNaseH-like_sf"/>
</dbReference>
<evidence type="ECO:0000313" key="7">
    <source>
        <dbReference type="Proteomes" id="UP000601435"/>
    </source>
</evidence>
<keyword evidence="3" id="KW-0472">Membrane</keyword>
<keyword evidence="3" id="KW-1133">Transmembrane helix</keyword>
<dbReference type="PANTHER" id="PTHR37984">
    <property type="entry name" value="PROTEIN CBG26694"/>
    <property type="match status" value="1"/>
</dbReference>
<evidence type="ECO:0000256" key="3">
    <source>
        <dbReference type="SAM" id="Phobius"/>
    </source>
</evidence>
<dbReference type="Gene3D" id="3.30.420.10">
    <property type="entry name" value="Ribonuclease H-like superfamily/Ribonuclease H"/>
    <property type="match status" value="1"/>
</dbReference>
<dbReference type="GO" id="GO:0008270">
    <property type="term" value="F:zinc ion binding"/>
    <property type="evidence" value="ECO:0007669"/>
    <property type="project" value="UniProtKB-KW"/>
</dbReference>
<accession>A0A812SDD1</accession>
<feature type="region of interest" description="Disordered" evidence="2">
    <location>
        <begin position="954"/>
        <end position="1014"/>
    </location>
</feature>
<keyword evidence="1" id="KW-0862">Zinc</keyword>
<dbReference type="Proteomes" id="UP000601435">
    <property type="component" value="Unassembled WGS sequence"/>
</dbReference>
<reference evidence="6" key="1">
    <citation type="submission" date="2021-02" db="EMBL/GenBank/DDBJ databases">
        <authorList>
            <person name="Dougan E. K."/>
            <person name="Rhodes N."/>
            <person name="Thang M."/>
            <person name="Chan C."/>
        </authorList>
    </citation>
    <scope>NUCLEOTIDE SEQUENCE</scope>
</reference>
<feature type="compositionally biased region" description="Low complexity" evidence="2">
    <location>
        <begin position="491"/>
        <end position="506"/>
    </location>
</feature>
<feature type="transmembrane region" description="Helical" evidence="3">
    <location>
        <begin position="1503"/>
        <end position="1527"/>
    </location>
</feature>
<dbReference type="PROSITE" id="PS50994">
    <property type="entry name" value="INTEGRASE"/>
    <property type="match status" value="1"/>
</dbReference>
<keyword evidence="1" id="KW-0479">Metal-binding</keyword>
<feature type="region of interest" description="Disordered" evidence="2">
    <location>
        <begin position="804"/>
        <end position="834"/>
    </location>
</feature>
<feature type="transmembrane region" description="Helical" evidence="3">
    <location>
        <begin position="1435"/>
        <end position="1460"/>
    </location>
</feature>
<dbReference type="PROSITE" id="PS50158">
    <property type="entry name" value="ZF_CCHC"/>
    <property type="match status" value="1"/>
</dbReference>
<organism evidence="6 7">
    <name type="scientific">Symbiodinium necroappetens</name>
    <dbReference type="NCBI Taxonomy" id="1628268"/>
    <lineage>
        <taxon>Eukaryota</taxon>
        <taxon>Sar</taxon>
        <taxon>Alveolata</taxon>
        <taxon>Dinophyceae</taxon>
        <taxon>Suessiales</taxon>
        <taxon>Symbiodiniaceae</taxon>
        <taxon>Symbiodinium</taxon>
    </lineage>
</organism>
<sequence length="1548" mass="174990">QTTIEIGSGACHPVGPLWEKGEPKMQGRGIIKDGTLELVTWSGDYSSWQDYVRRVRLAYERTEKRKRKLLRPELVSRLKGKAWEVSVEIDHDQLRKSTGPRYLLRFLEERLLKSPINDLGLRLEDMFVKLRRQQGTGMSQWAAQVRECYRLLKRSLGKLQATRNPLTERNVKSLEKAQKGSDRPGPKPSRSGEPKRSVEEPESQQDAGSARKSTTTVKPKEYGLSPEAKPASGAPQEDVQPEHHDASYHAMDGGESWYQPYREAAWSERDWRRWREGRWRRYDDGEDSSDTESEIQWEEFLHDEEVVPEEVLGWLLLRKAGLSSSARLAVQSALQGDLSFNKVERTLRDQEEELLGVEKHQRGGPGRMTQPPRRTYWIEVDGIWGVLPDGWVDEPPDDQVCWAMSTPDFEVEWVYYEDEWHTQDGEGVWWTHAEVQPWLDIEEIMMQLSEIYGQFEQKRRTFQESRQIVKDKILNRGFYPAKGRGKGKGRGPSSKGAGKGKVFGAAPNTWGSKGKGSSKGTQRPGHPSFTGCFICGDKGHDYRTCPKRTQGSPSRPGPRGVAFMEIEDKSAGAFFVEELDAEDLSTGADSDYPEVFRDNLPTGGIRQFPFCVKGKAVLDIGATATVGSLQAIDEIMSAMSARGECETLRVYPGCQRPFRFGNGQVSSSLSYVEIPQRLDGHLIYLGVHTLDAEGVPVLLSVKTLKKLGAIIDVSRRLVIFQSVNARIAIRLEESPSGHLLLDLSKDWMSESATQQYMPPECVSAVCPLLLLPSRLLKTFPAWPVLSVHWSPFLTLHARVIMPSSTDPDSTIDNLPVTKSKAKKGKDKTRAPPEERLDYSRTVGIDTRDPRALGGPCEGEHKPQAMGRGSRSGRNAHGEWIVCEKCGIRLTYTPAYGATGMYRSAGPLPADTSHVLETMTSPVGAKAAQDELSTREIAIAGAEESLKKRWDQLQRMKGAKPKQAAKPKESAVNPESKEVPPELSKSSQPQKSKGTGSNDPDWEMPPHASRKKPHALTAEQVEYVISAHSSRAWAAAEAEVMNVTAGDDSENEESTWVVTRDLDATIKKHCMWVQHKDTFEMFFNKGVLENEKPQRLWLAQLDAGRQVVWEWPENTQSWKRGEIRAFMQRLREFKPGAPFITSVATLEYVAELELSDPEKMTKEERVIHAQLMKLHRRCGHPGNRALVNLLKTREVDEHVIRIAQNLRCDECQKMKVSEPHNVVGLDRCEQLWHTLQIDHVDFQWNREVVHVLVLTDEASQYTIVQEMHRRPVEESRNSTTAEVIRAIETSWVMRHGYPSRIRLDPEGAFKGTALGDWAAECGIEMDVIPGEDHAQIGVVERMGGILKHHAHVMLQGDSTWILFVHLCLCARAPTPTWTFHDLIQHLHKGQYVPFLWPEILSDLVELDQKAPMDVGGLLLKEDLDHGRARDQEDVDFLVILAEFLMIFLDVDFLVTLAEFLVTFKDVNFLVTLAEFLVTFKDVNLLVTLAEFLATYMYVDLLVTLVEFLVIFMDVYFLAMLAEFIVILMENYACNFASYYVYSSFVIDCA</sequence>
<dbReference type="InterPro" id="IPR036397">
    <property type="entry name" value="RNaseH_sf"/>
</dbReference>
<feature type="non-terminal residue" evidence="6">
    <location>
        <position position="1548"/>
    </location>
</feature>
<dbReference type="InterPro" id="IPR050951">
    <property type="entry name" value="Retrovirus_Pol_polyprotein"/>
</dbReference>